<accession>A0A2P5BJH9</accession>
<dbReference type="OrthoDB" id="10569956at2759"/>
<evidence type="ECO:0000313" key="2">
    <source>
        <dbReference type="EMBL" id="PON48947.1"/>
    </source>
</evidence>
<dbReference type="EMBL" id="JXTB01000269">
    <property type="protein sequence ID" value="PON48947.1"/>
    <property type="molecule type" value="Genomic_DNA"/>
</dbReference>
<comment type="caution">
    <text evidence="2">The sequence shown here is derived from an EMBL/GenBank/DDBJ whole genome shotgun (WGS) entry which is preliminary data.</text>
</comment>
<sequence>MVKPLIILELDVTINLLVRYIIEKSLLTFNKSIMRSRTLYKLFPYPANVISIRKHFIINLSISKIQTPYKPSNIIDPSQRREKNPRNRRPPVEPLAFLTALLTLRLAPSSESYLFPIMHLETMLFEVEIKILLIGLQKPH</sequence>
<reference evidence="3" key="1">
    <citation type="submission" date="2016-06" db="EMBL/GenBank/DDBJ databases">
        <title>Parallel loss of symbiosis genes in relatives of nitrogen-fixing non-legume Parasponia.</title>
        <authorList>
            <person name="Van Velzen R."/>
            <person name="Holmer R."/>
            <person name="Bu F."/>
            <person name="Rutten L."/>
            <person name="Van Zeijl A."/>
            <person name="Liu W."/>
            <person name="Santuari L."/>
            <person name="Cao Q."/>
            <person name="Sharma T."/>
            <person name="Shen D."/>
            <person name="Roswanjaya Y."/>
            <person name="Wardhani T."/>
            <person name="Kalhor M.S."/>
            <person name="Jansen J."/>
            <person name="Van den Hoogen J."/>
            <person name="Gungor B."/>
            <person name="Hartog M."/>
            <person name="Hontelez J."/>
            <person name="Verver J."/>
            <person name="Yang W.-C."/>
            <person name="Schijlen E."/>
            <person name="Repin R."/>
            <person name="Schilthuizen M."/>
            <person name="Schranz E."/>
            <person name="Heidstra R."/>
            <person name="Miyata K."/>
            <person name="Fedorova E."/>
            <person name="Kohlen W."/>
            <person name="Bisseling T."/>
            <person name="Smit S."/>
            <person name="Geurts R."/>
        </authorList>
    </citation>
    <scope>NUCLEOTIDE SEQUENCE [LARGE SCALE GENOMIC DNA]</scope>
    <source>
        <strain evidence="3">cv. WU1-14</strain>
    </source>
</reference>
<gene>
    <name evidence="2" type="ORF">PanWU01x14_233480</name>
</gene>
<evidence type="ECO:0000313" key="3">
    <source>
        <dbReference type="Proteomes" id="UP000237105"/>
    </source>
</evidence>
<organism evidence="2 3">
    <name type="scientific">Parasponia andersonii</name>
    <name type="common">Sponia andersonii</name>
    <dbReference type="NCBI Taxonomy" id="3476"/>
    <lineage>
        <taxon>Eukaryota</taxon>
        <taxon>Viridiplantae</taxon>
        <taxon>Streptophyta</taxon>
        <taxon>Embryophyta</taxon>
        <taxon>Tracheophyta</taxon>
        <taxon>Spermatophyta</taxon>
        <taxon>Magnoliopsida</taxon>
        <taxon>eudicotyledons</taxon>
        <taxon>Gunneridae</taxon>
        <taxon>Pentapetalae</taxon>
        <taxon>rosids</taxon>
        <taxon>fabids</taxon>
        <taxon>Rosales</taxon>
        <taxon>Cannabaceae</taxon>
        <taxon>Parasponia</taxon>
    </lineage>
</organism>
<proteinExistence type="predicted"/>
<dbReference type="Proteomes" id="UP000237105">
    <property type="component" value="Unassembled WGS sequence"/>
</dbReference>
<evidence type="ECO:0000256" key="1">
    <source>
        <dbReference type="SAM" id="MobiDB-lite"/>
    </source>
</evidence>
<protein>
    <submittedName>
        <fullName evidence="2">Uncharacterized protein</fullName>
    </submittedName>
</protein>
<feature type="region of interest" description="Disordered" evidence="1">
    <location>
        <begin position="71"/>
        <end position="91"/>
    </location>
</feature>
<keyword evidence="3" id="KW-1185">Reference proteome</keyword>
<name>A0A2P5BJH9_PARAD</name>
<dbReference type="AlphaFoldDB" id="A0A2P5BJH9"/>